<gene>
    <name evidence="2" type="ORF">OBE_11645</name>
</gene>
<sequence length="112" mass="13045">MLSTFSQYFMTLSATENLAEKMVHLFGDTIPSWLTVFIISLFPILENRGGMIAARLLNMNMLQAFIISYLGNLVPIPFILLFIKKIFEWLRKIKGFDKIIKHFEAKSRKESR</sequence>
<dbReference type="Pfam" id="PF06695">
    <property type="entry name" value="Sm_multidrug_ex"/>
    <property type="match status" value="1"/>
</dbReference>
<evidence type="ECO:0000256" key="1">
    <source>
        <dbReference type="SAM" id="Phobius"/>
    </source>
</evidence>
<protein>
    <submittedName>
        <fullName evidence="2">Putative small multi-drug export</fullName>
    </submittedName>
</protein>
<dbReference type="AlphaFoldDB" id="K1SCL1"/>
<keyword evidence="1" id="KW-1133">Transmembrane helix</keyword>
<feature type="transmembrane region" description="Helical" evidence="1">
    <location>
        <begin position="25"/>
        <end position="45"/>
    </location>
</feature>
<organism evidence="2">
    <name type="scientific">human gut metagenome</name>
    <dbReference type="NCBI Taxonomy" id="408170"/>
    <lineage>
        <taxon>unclassified sequences</taxon>
        <taxon>metagenomes</taxon>
        <taxon>organismal metagenomes</taxon>
    </lineage>
</organism>
<feature type="transmembrane region" description="Helical" evidence="1">
    <location>
        <begin position="65"/>
        <end position="83"/>
    </location>
</feature>
<dbReference type="InterPro" id="IPR009577">
    <property type="entry name" value="Sm_multidrug_ex"/>
</dbReference>
<dbReference type="PANTHER" id="PTHR36007">
    <property type="entry name" value="TRANSPORT PROTEIN-RELATED"/>
    <property type="match status" value="1"/>
</dbReference>
<accession>K1SCL1</accession>
<keyword evidence="1" id="KW-0472">Membrane</keyword>
<proteinExistence type="predicted"/>
<keyword evidence="1" id="KW-0812">Transmembrane</keyword>
<dbReference type="EMBL" id="AJWZ01008027">
    <property type="protein sequence ID" value="EKC55268.1"/>
    <property type="molecule type" value="Genomic_DNA"/>
</dbReference>
<evidence type="ECO:0000313" key="2">
    <source>
        <dbReference type="EMBL" id="EKC55268.1"/>
    </source>
</evidence>
<reference evidence="2" key="1">
    <citation type="journal article" date="2013" name="Environ. Microbiol.">
        <title>Microbiota from the distal guts of lean and obese adolescents exhibit partial functional redundancy besides clear differences in community structure.</title>
        <authorList>
            <person name="Ferrer M."/>
            <person name="Ruiz A."/>
            <person name="Lanza F."/>
            <person name="Haange S.B."/>
            <person name="Oberbach A."/>
            <person name="Till H."/>
            <person name="Bargiela R."/>
            <person name="Campoy C."/>
            <person name="Segura M.T."/>
            <person name="Richter M."/>
            <person name="von Bergen M."/>
            <person name="Seifert J."/>
            <person name="Suarez A."/>
        </authorList>
    </citation>
    <scope>NUCLEOTIDE SEQUENCE</scope>
</reference>
<dbReference type="PANTHER" id="PTHR36007:SF2">
    <property type="entry name" value="TRANSPORT PROTEIN-RELATED"/>
    <property type="match status" value="1"/>
</dbReference>
<name>K1SCL1_9ZZZZ</name>
<comment type="caution">
    <text evidence="2">The sequence shown here is derived from an EMBL/GenBank/DDBJ whole genome shotgun (WGS) entry which is preliminary data.</text>
</comment>